<dbReference type="EMBL" id="LTDF01000129">
    <property type="protein sequence ID" value="KXT46062.1"/>
    <property type="molecule type" value="Genomic_DNA"/>
</dbReference>
<comment type="caution">
    <text evidence="1">The sequence shown here is derived from an EMBL/GenBank/DDBJ whole genome shotgun (WGS) entry which is preliminary data.</text>
</comment>
<accession>A0A139L3N3</accession>
<dbReference type="Proteomes" id="UP000070319">
    <property type="component" value="Unassembled WGS sequence"/>
</dbReference>
<dbReference type="PATRIC" id="fig|329854.7.peg.3317"/>
<gene>
    <name evidence="1" type="ORF">HMPREF2531_03248</name>
</gene>
<sequence>MAQIPFKEDFGGTAVDPAWLLPGTPALDVWNSQHPGLKLPYANLANGVVGTNGLNALDASGSACYAITKIKYNDEKEFPNGVNNGTNINSGTGDHVNGLFDHTTGDGSGYFAIINPQGLPLSAGVVIYEKTLSVSPGMEVLYFSAWATNIRPYGDRLTRLTFRITSETDTKSQDYDIPSGGVWSDECALQYIVPSGTNSITVSIIFNQPTASSSGDTHISGWEHSIALDDISVTEFVPSVTITKPVSGANYCQWHWMEFRADYEVLQSSSIYKWQYRATEEVAWSDIPMNDPPKAEPDQNSAGTLNTSKGTIAYNFSFNGAGYYRVLVADANDINYSSAIASQSIHLTMDTANSDDITFTHAGGRFMGDEVTLKASTNAAYLNTVFKWYSNDGTYLGEGAEYTTTLTVTTPTSGAGSFDYYVTLQHDGLCESPRKRVTVTAENNKMTEDFGGCDTDQPFIYASDNRYMVPGYSYLGVNSGTTTPNMGSTNFLITKQVYQNDFGSGITNWNTTLTDHTPGCGNGYFILFHTNQVSITGLAEFYKTTAEVCGGSKMSFMAWIANPGSTHSTVDLKFLVNFDNGESKEYTTGIIRGGTATPTWHQYGFDFLVPDDANEATFTIVQESGDGIWNWGNAFAMDDIEIKKLNPVQILAPENSEISVLTGQSVTLKGSYACGGLTGPLSYKWQKSVNGTTGWTDERSATSVPNGNFLTNDYTTDPVDADIYYRLTVSDGNTSISSEPIKMTPVSITSKTYFVCPDNMTDDEAASEFGRLKSGGEGIYLPGMKSRGEPGYLPSLIRMEVEEAYGIIYKWYEQESGGMALKDIDEYDPNQGSTAGVEDPVILSDGKTHTLSVQNERSVEGNFTNRTYWVEICDMDGNALDGVAKVPIHLVKGYLCGSLEPEISPANARRLSRADFGGTGENDDDILQNPLTGIDYDLSITPNAVGEGQYQVSKISADLSGGWVPMKDHIYENIANEKHGYLVAVNATEMPGLFYTRQLNNLGACRKIELAFTGWFASPLSWKGNEKANLKFILTDPVHNDILAEFTTGNMIDDENKWRQFGFRFTVPEGVNSLVLEIVNNNFGTAGGNDVLMDDIEIYLVMPAVRLVPAEHSLVCENNRTVLLKGEYTDDGTLGKFLDYRWEYSVNGTDNWVALTGNNATGSVATGIVSIAQSEYTIDNFDTSNDGYYRLVVGQSGAFTGPINYDCMAISEPRRLTLADEDQAPVLSPSLNGKTAYCYDDADSDGNVWITNTEKNTAENLKYSKYFWSLDGNIIEASDTGYDGTIVAGIKVKLTDLVPGYHTISLTASNIADCSETSIHEFLIYPRTTTWTAGGDVNNWNDSKNWSDGVPGKCTDVIIPNESMNFENGTALLAHYPLLLKPTTETLNGPYYDTNQENLNKQRDGLNDAAVFSLRPACDSITFKMGGAVARTDYLDYNFASVDLDIEPKRWYTVSAPLRSMYSGDYFIEGSTKRRNPTVYMMKYNTSNPQTNDTPIKQTGDFSNPFNTLTEGLYPGLGYAVWVGNENKPSDALQPFRFPKDSVKYDMWELSGAYVNTVAIPDLTGGKRSNLGRFSYEELITMNGTLPDGYPTGFEVAVKGDSDAYTTTMVGNPFMSHLDFGKFATTNSITGGYYIWEGNSYSAFNPTIFSDDPNEIPPMQAFVINKNGKIEKLTFTMDMAIKAPDPSSKGAIVRSAIPSQRASVLRMDVLCDGVIHSNIRLKYDQSEKNNYNARKDMWTLFAENIKTPVILYALLDGKAATIRTLGDLSEPIELGIHTVRQGTMTLRLSGMETLNDFYDLYLEDRLLGVVQNMRENPEYTFENQTGDIKGRFVLRTTQEPTGNELISTNPGISIYSINKSVKIESPANDPIQTVKIYSVLGELLHETNAIGTHIYNVDIASGSQIVIVTVTTKLTKKNDKVLIK</sequence>
<organism evidence="1">
    <name type="scientific">Bacteroides intestinalis</name>
    <dbReference type="NCBI Taxonomy" id="329854"/>
    <lineage>
        <taxon>Bacteria</taxon>
        <taxon>Pseudomonadati</taxon>
        <taxon>Bacteroidota</taxon>
        <taxon>Bacteroidia</taxon>
        <taxon>Bacteroidales</taxon>
        <taxon>Bacteroidaceae</taxon>
        <taxon>Bacteroides</taxon>
    </lineage>
</organism>
<protein>
    <submittedName>
        <fullName evidence="1">Uncharacterized protein</fullName>
    </submittedName>
</protein>
<reference evidence="1 2" key="1">
    <citation type="submission" date="2016-02" db="EMBL/GenBank/DDBJ databases">
        <authorList>
            <person name="Wen L."/>
            <person name="He K."/>
            <person name="Yang H."/>
        </authorList>
    </citation>
    <scope>NUCLEOTIDE SEQUENCE [LARGE SCALE GENOMIC DNA]</scope>
    <source>
        <strain evidence="1 2">KLE1704</strain>
    </source>
</reference>
<name>A0A139L3N3_9BACE</name>
<evidence type="ECO:0000313" key="1">
    <source>
        <dbReference type="EMBL" id="KXT46062.1"/>
    </source>
</evidence>
<evidence type="ECO:0000313" key="2">
    <source>
        <dbReference type="Proteomes" id="UP000070319"/>
    </source>
</evidence>
<proteinExistence type="predicted"/>